<evidence type="ECO:0000256" key="7">
    <source>
        <dbReference type="ARBA" id="ARBA00023157"/>
    </source>
</evidence>
<dbReference type="SUPFAM" id="SSF48726">
    <property type="entry name" value="Immunoglobulin"/>
    <property type="match status" value="2"/>
</dbReference>
<evidence type="ECO:0000256" key="9">
    <source>
        <dbReference type="ARBA" id="ARBA00023180"/>
    </source>
</evidence>
<dbReference type="PANTHER" id="PTHR25466">
    <property type="entry name" value="T-LYMPHOCYTE ACTIVATION ANTIGEN"/>
    <property type="match status" value="1"/>
</dbReference>
<accession>A0A4W3HMK7</accession>
<keyword evidence="6 11" id="KW-0472">Membrane</keyword>
<feature type="chain" id="PRO_5021345914" description="Ig-like domain-containing protein" evidence="12">
    <location>
        <begin position="21"/>
        <end position="366"/>
    </location>
</feature>
<dbReference type="InterPro" id="IPR003599">
    <property type="entry name" value="Ig_sub"/>
</dbReference>
<keyword evidence="9" id="KW-0325">Glycoprotein</keyword>
<dbReference type="InterPro" id="IPR013783">
    <property type="entry name" value="Ig-like_fold"/>
</dbReference>
<evidence type="ECO:0000256" key="12">
    <source>
        <dbReference type="SAM" id="SignalP"/>
    </source>
</evidence>
<feature type="signal peptide" evidence="12">
    <location>
        <begin position="1"/>
        <end position="20"/>
    </location>
</feature>
<dbReference type="InParanoid" id="A0A4W3HMK7"/>
<evidence type="ECO:0000256" key="11">
    <source>
        <dbReference type="SAM" id="Phobius"/>
    </source>
</evidence>
<evidence type="ECO:0000256" key="6">
    <source>
        <dbReference type="ARBA" id="ARBA00023136"/>
    </source>
</evidence>
<reference evidence="15" key="2">
    <citation type="journal article" date="2007" name="PLoS Biol.">
        <title>Survey sequencing and comparative analysis of the elephant shark (Callorhinchus milii) genome.</title>
        <authorList>
            <person name="Venkatesh B."/>
            <person name="Kirkness E.F."/>
            <person name="Loh Y.H."/>
            <person name="Halpern A.L."/>
            <person name="Lee A.P."/>
            <person name="Johnson J."/>
            <person name="Dandona N."/>
            <person name="Viswanathan L.D."/>
            <person name="Tay A."/>
            <person name="Venter J.C."/>
            <person name="Strausberg R.L."/>
            <person name="Brenner S."/>
        </authorList>
    </citation>
    <scope>NUCLEOTIDE SEQUENCE [LARGE SCALE GENOMIC DNA]</scope>
</reference>
<feature type="transmembrane region" description="Helical" evidence="11">
    <location>
        <begin position="235"/>
        <end position="260"/>
    </location>
</feature>
<reference evidence="14" key="5">
    <citation type="submission" date="2025-09" db="UniProtKB">
        <authorList>
            <consortium name="Ensembl"/>
        </authorList>
    </citation>
    <scope>IDENTIFICATION</scope>
</reference>
<dbReference type="InterPro" id="IPR013106">
    <property type="entry name" value="Ig_V-set"/>
</dbReference>
<dbReference type="Proteomes" id="UP000314986">
    <property type="component" value="Unassembled WGS sequence"/>
</dbReference>
<sequence>MAASVIFNSLFLMVIHSTVSDGTLIEVTQQPKHGISLVGENITFKCIFAVSPNHTRIKVYWSKQGEDGYLHANDGNRKIFGFEDKGNYFFKLLDVRIQDSGVYYCAVIHEGRESGRGSGSQLTVCVAPTPLKIFHRVSEKYSSASTLVCKTAAFYPGNLTFNWYVNGTIISTGINITQQQNSDGLYQASSSVGVIQSLQSRIAYTCMVSHISLRTEGIAKYMIPFSDREYEFPDYYYLLIAGCTVGVLSMLLLLIIGIPLMKSKGKPSKFIESYGNGEQRIQEANTETVAYVSLDLTRSKKSLRPKHPEARTVYAQTKQRGADNKIIYSVLDLTDSKKTACSNIGVEYSQIQVKTTADQQLSTGNK</sequence>
<evidence type="ECO:0000256" key="4">
    <source>
        <dbReference type="ARBA" id="ARBA00022729"/>
    </source>
</evidence>
<dbReference type="PANTHER" id="PTHR25466:SF14">
    <property type="entry name" value="BUTYROPHILIN SUBFAMILY 2 MEMBER A2-LIKE-RELATED"/>
    <property type="match status" value="1"/>
</dbReference>
<evidence type="ECO:0000256" key="2">
    <source>
        <dbReference type="ARBA" id="ARBA00022475"/>
    </source>
</evidence>
<dbReference type="GO" id="GO:0042130">
    <property type="term" value="P:negative regulation of T cell proliferation"/>
    <property type="evidence" value="ECO:0007669"/>
    <property type="project" value="TreeGrafter"/>
</dbReference>
<name>A0A4W3HMK7_CALMI</name>
<dbReference type="GO" id="GO:0071222">
    <property type="term" value="P:cellular response to lipopolysaccharide"/>
    <property type="evidence" value="ECO:0007669"/>
    <property type="project" value="TreeGrafter"/>
</dbReference>
<evidence type="ECO:0000313" key="14">
    <source>
        <dbReference type="Ensembl" id="ENSCMIP00000010644.1"/>
    </source>
</evidence>
<evidence type="ECO:0000256" key="3">
    <source>
        <dbReference type="ARBA" id="ARBA00022692"/>
    </source>
</evidence>
<proteinExistence type="predicted"/>
<evidence type="ECO:0000256" key="5">
    <source>
        <dbReference type="ARBA" id="ARBA00022989"/>
    </source>
</evidence>
<keyword evidence="7" id="KW-1015">Disulfide bond</keyword>
<dbReference type="GO" id="GO:0006955">
    <property type="term" value="P:immune response"/>
    <property type="evidence" value="ECO:0007669"/>
    <property type="project" value="TreeGrafter"/>
</dbReference>
<dbReference type="InterPro" id="IPR007110">
    <property type="entry name" value="Ig-like_dom"/>
</dbReference>
<dbReference type="Gene3D" id="2.60.40.10">
    <property type="entry name" value="Immunoglobulins"/>
    <property type="match status" value="2"/>
</dbReference>
<keyword evidence="15" id="KW-1185">Reference proteome</keyword>
<reference evidence="14" key="4">
    <citation type="submission" date="2025-08" db="UniProtKB">
        <authorList>
            <consortium name="Ensembl"/>
        </authorList>
    </citation>
    <scope>IDENTIFICATION</scope>
</reference>
<keyword evidence="8" id="KW-0675">Receptor</keyword>
<dbReference type="GO" id="GO:0009897">
    <property type="term" value="C:external side of plasma membrane"/>
    <property type="evidence" value="ECO:0007669"/>
    <property type="project" value="TreeGrafter"/>
</dbReference>
<dbReference type="SMART" id="SM00409">
    <property type="entry name" value="IG"/>
    <property type="match status" value="1"/>
</dbReference>
<dbReference type="GO" id="GO:0031295">
    <property type="term" value="P:T cell costimulation"/>
    <property type="evidence" value="ECO:0007669"/>
    <property type="project" value="TreeGrafter"/>
</dbReference>
<reference evidence="15" key="1">
    <citation type="journal article" date="2006" name="Science">
        <title>Ancient noncoding elements conserved in the human genome.</title>
        <authorList>
            <person name="Venkatesh B."/>
            <person name="Kirkness E.F."/>
            <person name="Loh Y.H."/>
            <person name="Halpern A.L."/>
            <person name="Lee A.P."/>
            <person name="Johnson J."/>
            <person name="Dandona N."/>
            <person name="Viswanathan L.D."/>
            <person name="Tay A."/>
            <person name="Venter J.C."/>
            <person name="Strausberg R.L."/>
            <person name="Brenner S."/>
        </authorList>
    </citation>
    <scope>NUCLEOTIDE SEQUENCE [LARGE SCALE GENOMIC DNA]</scope>
</reference>
<evidence type="ECO:0000256" key="1">
    <source>
        <dbReference type="ARBA" id="ARBA00004251"/>
    </source>
</evidence>
<evidence type="ECO:0000256" key="8">
    <source>
        <dbReference type="ARBA" id="ARBA00023170"/>
    </source>
</evidence>
<keyword evidence="10" id="KW-0393">Immunoglobulin domain</keyword>
<keyword evidence="2" id="KW-1003">Cell membrane</keyword>
<feature type="domain" description="Ig-like" evidence="13">
    <location>
        <begin position="128"/>
        <end position="219"/>
    </location>
</feature>
<dbReference type="GeneTree" id="ENSGT00970000196760"/>
<keyword evidence="5 11" id="KW-1133">Transmembrane helix</keyword>
<evidence type="ECO:0000256" key="10">
    <source>
        <dbReference type="ARBA" id="ARBA00023319"/>
    </source>
</evidence>
<protein>
    <recommendedName>
        <fullName evidence="13">Ig-like domain-containing protein</fullName>
    </recommendedName>
</protein>
<evidence type="ECO:0000259" key="13">
    <source>
        <dbReference type="PROSITE" id="PS50835"/>
    </source>
</evidence>
<dbReference type="AlphaFoldDB" id="A0A4W3HMK7"/>
<dbReference type="Ensembl" id="ENSCMIT00000010919.1">
    <property type="protein sequence ID" value="ENSCMIP00000010644.1"/>
    <property type="gene ID" value="ENSCMIG00000005607.1"/>
</dbReference>
<dbReference type="InterPro" id="IPR003597">
    <property type="entry name" value="Ig_C1-set"/>
</dbReference>
<organism evidence="14 15">
    <name type="scientific">Callorhinchus milii</name>
    <name type="common">Ghost shark</name>
    <dbReference type="NCBI Taxonomy" id="7868"/>
    <lineage>
        <taxon>Eukaryota</taxon>
        <taxon>Metazoa</taxon>
        <taxon>Chordata</taxon>
        <taxon>Craniata</taxon>
        <taxon>Vertebrata</taxon>
        <taxon>Chondrichthyes</taxon>
        <taxon>Holocephali</taxon>
        <taxon>Chimaeriformes</taxon>
        <taxon>Callorhinchidae</taxon>
        <taxon>Callorhinchus</taxon>
    </lineage>
</organism>
<dbReference type="CDD" id="cd00098">
    <property type="entry name" value="IgC1"/>
    <property type="match status" value="1"/>
</dbReference>
<feature type="domain" description="Ig-like" evidence="13">
    <location>
        <begin position="39"/>
        <end position="123"/>
    </location>
</feature>
<dbReference type="Pfam" id="PF07686">
    <property type="entry name" value="V-set"/>
    <property type="match status" value="1"/>
</dbReference>
<comment type="subcellular location">
    <subcellularLocation>
        <location evidence="1">Cell membrane</location>
        <topology evidence="1">Single-pass type I membrane protein</topology>
    </subcellularLocation>
</comment>
<dbReference type="PROSITE" id="PS50835">
    <property type="entry name" value="IG_LIKE"/>
    <property type="match status" value="2"/>
</dbReference>
<dbReference type="InterPro" id="IPR051713">
    <property type="entry name" value="T-cell_Activation_Regulation"/>
</dbReference>
<dbReference type="OMA" id="KGGANNC"/>
<keyword evidence="3 11" id="KW-0812">Transmembrane</keyword>
<dbReference type="GO" id="GO:0042102">
    <property type="term" value="P:positive regulation of T cell proliferation"/>
    <property type="evidence" value="ECO:0007669"/>
    <property type="project" value="TreeGrafter"/>
</dbReference>
<dbReference type="GO" id="GO:0007166">
    <property type="term" value="P:cell surface receptor signaling pathway"/>
    <property type="evidence" value="ECO:0007669"/>
    <property type="project" value="TreeGrafter"/>
</dbReference>
<dbReference type="InterPro" id="IPR036179">
    <property type="entry name" value="Ig-like_dom_sf"/>
</dbReference>
<dbReference type="CDD" id="cd00099">
    <property type="entry name" value="IgV"/>
    <property type="match status" value="1"/>
</dbReference>
<dbReference type="SMART" id="SM00407">
    <property type="entry name" value="IGc1"/>
    <property type="match status" value="1"/>
</dbReference>
<reference evidence="15" key="3">
    <citation type="journal article" date="2014" name="Nature">
        <title>Elephant shark genome provides unique insights into gnathostome evolution.</title>
        <authorList>
            <consortium name="International Elephant Shark Genome Sequencing Consortium"/>
            <person name="Venkatesh B."/>
            <person name="Lee A.P."/>
            <person name="Ravi V."/>
            <person name="Maurya A.K."/>
            <person name="Lian M.M."/>
            <person name="Swann J.B."/>
            <person name="Ohta Y."/>
            <person name="Flajnik M.F."/>
            <person name="Sutoh Y."/>
            <person name="Kasahara M."/>
            <person name="Hoon S."/>
            <person name="Gangu V."/>
            <person name="Roy S.W."/>
            <person name="Irimia M."/>
            <person name="Korzh V."/>
            <person name="Kondrychyn I."/>
            <person name="Lim Z.W."/>
            <person name="Tay B.H."/>
            <person name="Tohari S."/>
            <person name="Kong K.W."/>
            <person name="Ho S."/>
            <person name="Lorente-Galdos B."/>
            <person name="Quilez J."/>
            <person name="Marques-Bonet T."/>
            <person name="Raney B.J."/>
            <person name="Ingham P.W."/>
            <person name="Tay A."/>
            <person name="Hillier L.W."/>
            <person name="Minx P."/>
            <person name="Boehm T."/>
            <person name="Wilson R.K."/>
            <person name="Brenner S."/>
            <person name="Warren W.C."/>
        </authorList>
    </citation>
    <scope>NUCLEOTIDE SEQUENCE [LARGE SCALE GENOMIC DNA]</scope>
</reference>
<evidence type="ECO:0000313" key="15">
    <source>
        <dbReference type="Proteomes" id="UP000314986"/>
    </source>
</evidence>
<dbReference type="Pfam" id="PF07654">
    <property type="entry name" value="C1-set"/>
    <property type="match status" value="1"/>
</dbReference>
<keyword evidence="4 12" id="KW-0732">Signal</keyword>